<evidence type="ECO:0000313" key="8">
    <source>
        <dbReference type="Proteomes" id="UP001228113"/>
    </source>
</evidence>
<gene>
    <name evidence="7" type="ORF">METESE_01240</name>
</gene>
<protein>
    <submittedName>
        <fullName evidence="7">AmpG family muropeptide MFS transporter</fullName>
    </submittedName>
</protein>
<dbReference type="KEGG" id="msea:METESE_01240"/>
<dbReference type="GO" id="GO:0022857">
    <property type="term" value="F:transmembrane transporter activity"/>
    <property type="evidence" value="ECO:0007669"/>
    <property type="project" value="InterPro"/>
</dbReference>
<feature type="transmembrane region" description="Helical" evidence="6">
    <location>
        <begin position="48"/>
        <end position="70"/>
    </location>
</feature>
<feature type="transmembrane region" description="Helical" evidence="6">
    <location>
        <begin position="316"/>
        <end position="340"/>
    </location>
</feature>
<keyword evidence="4 6" id="KW-1133">Transmembrane helix</keyword>
<proteinExistence type="predicted"/>
<feature type="transmembrane region" description="Helical" evidence="6">
    <location>
        <begin position="107"/>
        <end position="129"/>
    </location>
</feature>
<keyword evidence="2" id="KW-0813">Transport</keyword>
<sequence>MAAPATGSRAPVPTLALMGLLGLTAGIPLSLCTGTQQAWLESRGVDIRLIGLFSLTGLPYTLKVLWSPLLDRYAPPAGGRRTGWAGVALLGFAACTALLAWTDPRAGLGPAAALSTLAFFCGASADICLDAWRTETLPFRWQGPGTSLHITGYRLGMLFAQALALRLSDVADWPWVFLATAAFVLPGALGAFTAREAAAPPGPASLRDAVLGPLAALAARRGAGETLAFMLLYKLGDNLAMLLFMPFLMQLGFTRTEIGQATRDMGLLAMVVGGVLGAWLTHRLALRTCLLLFGVGQAAAILLSYLLALSGRNLPLMWAATLVENTVFAMGSVAFLAALAALCDRGAAATQFAIFTSLSALARVFLPAPAGFLVKALGWPGYFLACALLALPGALLPLRMRRWELPRLADP</sequence>
<evidence type="ECO:0000256" key="3">
    <source>
        <dbReference type="ARBA" id="ARBA00022692"/>
    </source>
</evidence>
<evidence type="ECO:0000256" key="1">
    <source>
        <dbReference type="ARBA" id="ARBA00004141"/>
    </source>
</evidence>
<dbReference type="AlphaFoldDB" id="A0AA48H0D0"/>
<dbReference type="Pfam" id="PF07690">
    <property type="entry name" value="MFS_1"/>
    <property type="match status" value="1"/>
</dbReference>
<evidence type="ECO:0000256" key="6">
    <source>
        <dbReference type="SAM" id="Phobius"/>
    </source>
</evidence>
<evidence type="ECO:0000256" key="5">
    <source>
        <dbReference type="ARBA" id="ARBA00023136"/>
    </source>
</evidence>
<dbReference type="InterPro" id="IPR036259">
    <property type="entry name" value="MFS_trans_sf"/>
</dbReference>
<dbReference type="InterPro" id="IPR004752">
    <property type="entry name" value="AmpG_permease/AT-1"/>
</dbReference>
<feature type="transmembrane region" description="Helical" evidence="6">
    <location>
        <begin position="352"/>
        <end position="373"/>
    </location>
</feature>
<organism evidence="7 8">
    <name type="scientific">Mesoterricola sediminis</name>
    <dbReference type="NCBI Taxonomy" id="2927980"/>
    <lineage>
        <taxon>Bacteria</taxon>
        <taxon>Pseudomonadati</taxon>
        <taxon>Acidobacteriota</taxon>
        <taxon>Holophagae</taxon>
        <taxon>Holophagales</taxon>
        <taxon>Holophagaceae</taxon>
        <taxon>Mesoterricola</taxon>
    </lineage>
</organism>
<evidence type="ECO:0000256" key="2">
    <source>
        <dbReference type="ARBA" id="ARBA00022448"/>
    </source>
</evidence>
<comment type="subcellular location">
    <subcellularLocation>
        <location evidence="1">Membrane</location>
        <topology evidence="1">Multi-pass membrane protein</topology>
    </subcellularLocation>
</comment>
<feature type="transmembrane region" description="Helical" evidence="6">
    <location>
        <begin position="379"/>
        <end position="398"/>
    </location>
</feature>
<dbReference type="SUPFAM" id="SSF103473">
    <property type="entry name" value="MFS general substrate transporter"/>
    <property type="match status" value="1"/>
</dbReference>
<dbReference type="GO" id="GO:0016020">
    <property type="term" value="C:membrane"/>
    <property type="evidence" value="ECO:0007669"/>
    <property type="project" value="UniProtKB-SubCell"/>
</dbReference>
<dbReference type="Proteomes" id="UP001228113">
    <property type="component" value="Chromosome"/>
</dbReference>
<feature type="transmembrane region" description="Helical" evidence="6">
    <location>
        <begin position="82"/>
        <end position="101"/>
    </location>
</feature>
<feature type="transmembrane region" description="Helical" evidence="6">
    <location>
        <begin position="173"/>
        <end position="192"/>
    </location>
</feature>
<feature type="transmembrane region" description="Helical" evidence="6">
    <location>
        <begin position="289"/>
        <end position="310"/>
    </location>
</feature>
<feature type="transmembrane region" description="Helical" evidence="6">
    <location>
        <begin position="265"/>
        <end position="282"/>
    </location>
</feature>
<keyword evidence="5 6" id="KW-0472">Membrane</keyword>
<dbReference type="Gene3D" id="1.20.1250.20">
    <property type="entry name" value="MFS general substrate transporter like domains"/>
    <property type="match status" value="1"/>
</dbReference>
<dbReference type="PANTHER" id="PTHR12778">
    <property type="entry name" value="SOLUTE CARRIER FAMILY 33 ACETYL-COA TRANSPORTER -RELATED"/>
    <property type="match status" value="1"/>
</dbReference>
<dbReference type="InterPro" id="IPR011701">
    <property type="entry name" value="MFS"/>
</dbReference>
<dbReference type="PANTHER" id="PTHR12778:SF10">
    <property type="entry name" value="MAJOR FACILITATOR SUPERFAMILY DOMAIN-CONTAINING PROTEIN 3"/>
    <property type="match status" value="1"/>
</dbReference>
<evidence type="ECO:0000313" key="7">
    <source>
        <dbReference type="EMBL" id="BDU75166.1"/>
    </source>
</evidence>
<evidence type="ECO:0000256" key="4">
    <source>
        <dbReference type="ARBA" id="ARBA00022989"/>
    </source>
</evidence>
<keyword evidence="8" id="KW-1185">Reference proteome</keyword>
<keyword evidence="3 6" id="KW-0812">Transmembrane</keyword>
<reference evidence="7" key="1">
    <citation type="journal article" date="2023" name="Int. J. Syst. Evol. Microbiol.">
        <title>Mesoterricola silvestris gen. nov., sp. nov., Mesoterricola sediminis sp. nov., Geothrix oryzae sp. nov., Geothrix edaphica sp. nov., Geothrix rubra sp. nov., and Geothrix limicola sp. nov., six novel members of Acidobacteriota isolated from soils.</title>
        <authorList>
            <person name="Itoh H."/>
            <person name="Sugisawa Y."/>
            <person name="Mise K."/>
            <person name="Xu Z."/>
            <person name="Kuniyasu M."/>
            <person name="Ushijima N."/>
            <person name="Kawano K."/>
            <person name="Kobayashi E."/>
            <person name="Shiratori Y."/>
            <person name="Masuda Y."/>
            <person name="Senoo K."/>
        </authorList>
    </citation>
    <scope>NUCLEOTIDE SEQUENCE</scope>
    <source>
        <strain evidence="7">W786</strain>
    </source>
</reference>
<dbReference type="EMBL" id="AP027081">
    <property type="protein sequence ID" value="BDU75166.1"/>
    <property type="molecule type" value="Genomic_DNA"/>
</dbReference>
<name>A0AA48H0D0_9BACT</name>
<feature type="transmembrane region" description="Helical" evidence="6">
    <location>
        <begin position="231"/>
        <end position="253"/>
    </location>
</feature>
<accession>A0AA48H0D0</accession>
<dbReference type="RefSeq" id="WP_316410889.1">
    <property type="nucleotide sequence ID" value="NZ_AP027081.1"/>
</dbReference>